<dbReference type="OrthoDB" id="2156052at2759"/>
<dbReference type="Proteomes" id="UP001149165">
    <property type="component" value="Unassembled WGS sequence"/>
</dbReference>
<dbReference type="SUPFAM" id="SSF56112">
    <property type="entry name" value="Protein kinase-like (PK-like)"/>
    <property type="match status" value="1"/>
</dbReference>
<reference evidence="2" key="1">
    <citation type="submission" date="2022-11" db="EMBL/GenBank/DDBJ databases">
        <authorList>
            <person name="Petersen C."/>
        </authorList>
    </citation>
    <scope>NUCLEOTIDE SEQUENCE</scope>
    <source>
        <strain evidence="2">IBT 30069</strain>
    </source>
</reference>
<feature type="compositionally biased region" description="Polar residues" evidence="1">
    <location>
        <begin position="445"/>
        <end position="456"/>
    </location>
</feature>
<keyword evidence="3" id="KW-1185">Reference proteome</keyword>
<name>A0A9W9KC50_9EURO</name>
<feature type="region of interest" description="Disordered" evidence="1">
    <location>
        <begin position="1"/>
        <end position="51"/>
    </location>
</feature>
<feature type="compositionally biased region" description="Polar residues" evidence="1">
    <location>
        <begin position="412"/>
        <end position="423"/>
    </location>
</feature>
<evidence type="ECO:0000313" key="3">
    <source>
        <dbReference type="Proteomes" id="UP001149165"/>
    </source>
</evidence>
<reference evidence="2" key="2">
    <citation type="journal article" date="2023" name="IMA Fungus">
        <title>Comparative genomic study of the Penicillium genus elucidates a diverse pangenome and 15 lateral gene transfer events.</title>
        <authorList>
            <person name="Petersen C."/>
            <person name="Sorensen T."/>
            <person name="Nielsen M.R."/>
            <person name="Sondergaard T.E."/>
            <person name="Sorensen J.L."/>
            <person name="Fitzpatrick D.A."/>
            <person name="Frisvad J.C."/>
            <person name="Nielsen K.L."/>
        </authorList>
    </citation>
    <scope>NUCLEOTIDE SEQUENCE</scope>
    <source>
        <strain evidence="2">IBT 30069</strain>
    </source>
</reference>
<evidence type="ECO:0000313" key="2">
    <source>
        <dbReference type="EMBL" id="KAJ5100874.1"/>
    </source>
</evidence>
<protein>
    <recommendedName>
        <fullName evidence="4">Protein kinase domain-containing protein</fullName>
    </recommendedName>
</protein>
<comment type="caution">
    <text evidence="2">The sequence shown here is derived from an EMBL/GenBank/DDBJ whole genome shotgun (WGS) entry which is preliminary data.</text>
</comment>
<dbReference type="InterPro" id="IPR011009">
    <property type="entry name" value="Kinase-like_dom_sf"/>
</dbReference>
<accession>A0A9W9KC50</accession>
<dbReference type="AlphaFoldDB" id="A0A9W9KC50"/>
<feature type="region of interest" description="Disordered" evidence="1">
    <location>
        <begin position="203"/>
        <end position="240"/>
    </location>
</feature>
<evidence type="ECO:0008006" key="4">
    <source>
        <dbReference type="Google" id="ProtNLM"/>
    </source>
</evidence>
<sequence>MEETIAELRRQLEEEKTAREEERRAREEAERREEEERQAREEERRAREEAEVRVQQNTLFGLLDRCHISLSQAIRVETDATLTTQGDATDPVNRLYPKHIMPWREFPQLQEKIWKKFDRMSAFTSQPLFPSDEQLDYVATNVQDRPIYSEASLRNFERETVDNFVEKVIEALRDDETLRHEFGIQGRVTFYDRAETPLENSMEQMTLQDTRPPQRIANTRHGRRATQNPRRPRTPRKRNRRADQFCVHTVANERRKPVYAVEFKAPHKVTIPELVAGLHEMDLARDVIDQEGDTFEYHTTRLIAAVVTQIFSYMIDSGVQYGYICTGEAFVFLHIPEDPTVIQYYLCVPNQDVQANDQNRLHRTAIGQVLAFTLHALAAEAPSQEWYDTAHDELSTWKVEYLDILREFPETMRSQGPPTSNYRPSHWKFEPKRHNTRSRARCQPEISTPKHSSAEGSDSEEDHHSPSTAAAARNQVSRKKSSRKRSGKQRSSSIHGKTKAGQNSEENSQVTRVYCTMDCIRGIVNRGPLDKKCPNLQSHLRYSRSHRHSIGPTDFTRRLHRQLVRNRNEGFEQLHVRGRTGYLVKATLLTHGYTVVIKATTAEKQHRLQAEVENYNHLRNLQGQQVPVCLGAFKPRIAYWYHGEIMAHMMILGWSGIRLQNVVNDQNSSFFDQERTEALAVLRSHGIIHGDSEWRNMLWDDVGHHLVVVDLEDVKWLKRPRALGPASGNTRRVCRVREDKSRQSSCLARLASAHIVS</sequence>
<feature type="compositionally biased region" description="Basic residues" evidence="1">
    <location>
        <begin position="476"/>
        <end position="488"/>
    </location>
</feature>
<dbReference type="EMBL" id="JAPQKH010000004">
    <property type="protein sequence ID" value="KAJ5100874.1"/>
    <property type="molecule type" value="Genomic_DNA"/>
</dbReference>
<dbReference type="Gene3D" id="1.10.510.10">
    <property type="entry name" value="Transferase(Phosphotransferase) domain 1"/>
    <property type="match status" value="1"/>
</dbReference>
<gene>
    <name evidence="2" type="ORF">N7456_006926</name>
</gene>
<feature type="compositionally biased region" description="Basic residues" evidence="1">
    <location>
        <begin position="218"/>
        <end position="240"/>
    </location>
</feature>
<feature type="region of interest" description="Disordered" evidence="1">
    <location>
        <begin position="410"/>
        <end position="508"/>
    </location>
</feature>
<organism evidence="2 3">
    <name type="scientific">Penicillium angulare</name>
    <dbReference type="NCBI Taxonomy" id="116970"/>
    <lineage>
        <taxon>Eukaryota</taxon>
        <taxon>Fungi</taxon>
        <taxon>Dikarya</taxon>
        <taxon>Ascomycota</taxon>
        <taxon>Pezizomycotina</taxon>
        <taxon>Eurotiomycetes</taxon>
        <taxon>Eurotiomycetidae</taxon>
        <taxon>Eurotiales</taxon>
        <taxon>Aspergillaceae</taxon>
        <taxon>Penicillium</taxon>
    </lineage>
</organism>
<proteinExistence type="predicted"/>
<evidence type="ECO:0000256" key="1">
    <source>
        <dbReference type="SAM" id="MobiDB-lite"/>
    </source>
</evidence>